<reference evidence="4" key="1">
    <citation type="submission" date="2016-03" db="EMBL/GenBank/DDBJ databases">
        <authorList>
            <person name="Devillers Hugo."/>
        </authorList>
    </citation>
    <scope>NUCLEOTIDE SEQUENCE [LARGE SCALE GENOMIC DNA]</scope>
</reference>
<feature type="region of interest" description="Disordered" evidence="1">
    <location>
        <begin position="215"/>
        <end position="250"/>
    </location>
</feature>
<name>A0A1G4ISP5_9SACH</name>
<feature type="compositionally biased region" description="Low complexity" evidence="1">
    <location>
        <begin position="78"/>
        <end position="94"/>
    </location>
</feature>
<sequence length="437" mass="46778">MALTNSRPLQIPALENEALHNSASPVFQPSSLSSSSQSLSSEGLAERSNSSATSESSNENSISETPLAHKDLSTLKRSNTSSPVPSSGSVSELSITVPVTGQRPKPIKKDLSMDDDILLAIFVILYENDPQQKGVTVKQLCDFVAEKHPDMAGASTKLSNLISAKLNAYVKKVEKGEKTLKYALSRQWSEGSPRRMVYVYRGVLASDYKAHTQSMMLQRQESKSKAGKSSGNSKRGPSALQGSNNSTTDAVGAEIKNSSQGARTFAVNNTFSISSFGSDFNIPYATAPVTMRLIPNTTESNTDVTPSDSSRDLRLRPSFSEPVSKRTKVASADATAFTAAPYITAAAAAPRLSKLAAKRHMGIQDPAVLGAASGTQKVISSQKPIESSLSFSHTLMEPFSPILACNSWLQTIRSGFLLEEIDSPEAISVEEFDGLFS</sequence>
<dbReference type="OrthoDB" id="4090479at2759"/>
<gene>
    <name evidence="3" type="ORF">LAME_0B01068G</name>
</gene>
<proteinExistence type="predicted"/>
<feature type="compositionally biased region" description="Polar residues" evidence="1">
    <location>
        <begin position="296"/>
        <end position="305"/>
    </location>
</feature>
<evidence type="ECO:0000313" key="4">
    <source>
        <dbReference type="Proteomes" id="UP000191144"/>
    </source>
</evidence>
<evidence type="ECO:0000259" key="2">
    <source>
        <dbReference type="Pfam" id="PF25318"/>
    </source>
</evidence>
<feature type="domain" description="GDS1 winged helix" evidence="2">
    <location>
        <begin position="111"/>
        <end position="205"/>
    </location>
</feature>
<dbReference type="Proteomes" id="UP000191144">
    <property type="component" value="Chromosome B"/>
</dbReference>
<dbReference type="InterPro" id="IPR057511">
    <property type="entry name" value="WH_GDS1"/>
</dbReference>
<feature type="compositionally biased region" description="Low complexity" evidence="1">
    <location>
        <begin position="48"/>
        <end position="64"/>
    </location>
</feature>
<accession>A0A1G4ISP5</accession>
<dbReference type="Pfam" id="PF25318">
    <property type="entry name" value="WHD_GDS1"/>
    <property type="match status" value="1"/>
</dbReference>
<feature type="compositionally biased region" description="Low complexity" evidence="1">
    <location>
        <begin position="22"/>
        <end position="41"/>
    </location>
</feature>
<feature type="region of interest" description="Disordered" evidence="1">
    <location>
        <begin position="1"/>
        <end position="108"/>
    </location>
</feature>
<feature type="compositionally biased region" description="Low complexity" evidence="1">
    <location>
        <begin position="227"/>
        <end position="236"/>
    </location>
</feature>
<evidence type="ECO:0000256" key="1">
    <source>
        <dbReference type="SAM" id="MobiDB-lite"/>
    </source>
</evidence>
<organism evidence="3 4">
    <name type="scientific">Lachancea meyersii CBS 8951</name>
    <dbReference type="NCBI Taxonomy" id="1266667"/>
    <lineage>
        <taxon>Eukaryota</taxon>
        <taxon>Fungi</taxon>
        <taxon>Dikarya</taxon>
        <taxon>Ascomycota</taxon>
        <taxon>Saccharomycotina</taxon>
        <taxon>Saccharomycetes</taxon>
        <taxon>Saccharomycetales</taxon>
        <taxon>Saccharomycetaceae</taxon>
        <taxon>Lachancea</taxon>
    </lineage>
</organism>
<feature type="compositionally biased region" description="Polar residues" evidence="1">
    <location>
        <begin position="240"/>
        <end position="249"/>
    </location>
</feature>
<feature type="region of interest" description="Disordered" evidence="1">
    <location>
        <begin position="296"/>
        <end position="315"/>
    </location>
</feature>
<evidence type="ECO:0000313" key="3">
    <source>
        <dbReference type="EMBL" id="SCU79953.1"/>
    </source>
</evidence>
<dbReference type="EMBL" id="LT598478">
    <property type="protein sequence ID" value="SCU79953.1"/>
    <property type="molecule type" value="Genomic_DNA"/>
</dbReference>
<keyword evidence="4" id="KW-1185">Reference proteome</keyword>
<dbReference type="AlphaFoldDB" id="A0A1G4ISP5"/>
<protein>
    <submittedName>
        <fullName evidence="3">LAME_0B01068g1_1</fullName>
    </submittedName>
</protein>